<dbReference type="NCBIfam" id="TIGR01967">
    <property type="entry name" value="DEAH_box_HrpA"/>
    <property type="match status" value="1"/>
</dbReference>
<dbReference type="PANTHER" id="PTHR18934">
    <property type="entry name" value="ATP-DEPENDENT RNA HELICASE"/>
    <property type="match status" value="1"/>
</dbReference>
<dbReference type="PANTHER" id="PTHR18934:SF99">
    <property type="entry name" value="ATP-DEPENDENT RNA HELICASE DHX37-RELATED"/>
    <property type="match status" value="1"/>
</dbReference>
<name>A0A1I4TH65_9BACT</name>
<dbReference type="RefSeq" id="WP_093394556.1">
    <property type="nucleotide sequence ID" value="NZ_FOUU01000003.1"/>
</dbReference>
<sequence>MLKPHVERIAKWKPEELNYPADLPISSKRQEILAALHSSQVVVVSGATGSGKSTQLPKICLEAGLCRRGFIGCTQPRRIAAVSLAHRVGEELKSLGRGLVGYRIRFRDSLGPQTIIKFMTDGILLAEANNDRLFESYDVIIVDEAHERTLNIDFILGMLKQVIKLRRDLRVIIASATIDPEKFSGFFDNAPVVEIPSRTYPVEVRYRPIPDEDDVTYIDAAVDAVDDLVAEVKGDILVFMPTERDIREAVQRLREKSYHNTEIYPLYARMAAWQQADIFAVTPHRKIIVATNVAETSLTIPNVECVVDTGLARVPQYSPKTGTQALPIVKISRASAEQRKGRCGRTKPGICVRLYDEEDFLQRPEFTPPEIRRSNLAEVILRMLYLGLGSVDEFPFMDPPPKTAIKDGYAVLRELGAVEQNTELTTMGRKMARFPLDPRLSRILIEAGRRGATDEVLTIVSALSIQDPRERPFGEEEIADMVHGLFVHPRSDFVTLLNIWKAYHREAERAPSRNALRAWCRKHFLSYRRIQEWISVRDELRAVLSEQRMLKKSKKTADYKDVHCSIISGFLTKVAMHEGKGKYRTVHGKELYLHPSSGVKGEPKWIVAAEVVETSRTFARIVAEIEPEWIEEVGIHLCRKSYFDVHWHSGKGNVVAFEKVHFGSLPVVERRPVIYGRVNPGEARKVFITEALVDGRIGRSFDFIEYNRRIIEEVRETEEKIRRRGLVVDRDRLYGFYSCRIPENVWSLRAFEKFIRARGGDDFLKLSREDVLREALSEDLERLFPGRIKIGQMEIELVYRFSPGSDEDGVTAIVPVNWLASLPAEPFDWLVPGYLEEKVTFLLKGMPRDVRRRFIPLAETVKKVLADMSWGQGNFWHRLSEAVYRITGMKIAPEEWRSVELPVYLQFRFEIVDGEGRVIASGRDLEELRKTAPISYEDDLWERARKKWEREGIEDFPEDIPEEIMIGEDGTGHKRFAYPGVVEEFGRICIRLFPVRYEAMIANEKGILVLIRRVLHQDLKKLVKCWTPPEDLRGALFFMQKEGPFPGLFVDFLIKDLFELRGPVPFDMNGLRKKLERVRHELALKGMERFQKVCEILRERDLVRRKIERYREKQGKEVPAVSERMACMENELEQLVPPDFLNQYCFDDFDKLLKCLKALNIRVDRAYTSPDKDVEKERTIRPFETKLEELKKRIQSRPDALMLKRFYEELRWLVEALKIQVFAPEVKPWQKVSFRYVEEFLEKCPN</sequence>
<evidence type="ECO:0000259" key="6">
    <source>
        <dbReference type="PROSITE" id="PS51194"/>
    </source>
</evidence>
<keyword evidence="8" id="KW-1185">Reference proteome</keyword>
<dbReference type="Proteomes" id="UP000199611">
    <property type="component" value="Unassembled WGS sequence"/>
</dbReference>
<dbReference type="Pfam" id="PF00270">
    <property type="entry name" value="DEAD"/>
    <property type="match status" value="1"/>
</dbReference>
<evidence type="ECO:0000256" key="2">
    <source>
        <dbReference type="ARBA" id="ARBA00022801"/>
    </source>
</evidence>
<dbReference type="Pfam" id="PF04408">
    <property type="entry name" value="WHD_HA2"/>
    <property type="match status" value="1"/>
</dbReference>
<dbReference type="GO" id="GO:0003723">
    <property type="term" value="F:RNA binding"/>
    <property type="evidence" value="ECO:0007669"/>
    <property type="project" value="TreeGrafter"/>
</dbReference>
<protein>
    <submittedName>
        <fullName evidence="7">ATP-dependent helicase HrpA</fullName>
    </submittedName>
</protein>
<dbReference type="Pfam" id="PF00271">
    <property type="entry name" value="Helicase_C"/>
    <property type="match status" value="1"/>
</dbReference>
<evidence type="ECO:0000256" key="3">
    <source>
        <dbReference type="ARBA" id="ARBA00022806"/>
    </source>
</evidence>
<dbReference type="AlphaFoldDB" id="A0A1I4TH65"/>
<dbReference type="GO" id="GO:0016787">
    <property type="term" value="F:hydrolase activity"/>
    <property type="evidence" value="ECO:0007669"/>
    <property type="project" value="UniProtKB-KW"/>
</dbReference>
<dbReference type="InterPro" id="IPR024590">
    <property type="entry name" value="HrpA_C"/>
</dbReference>
<dbReference type="InterPro" id="IPR003593">
    <property type="entry name" value="AAA+_ATPase"/>
</dbReference>
<dbReference type="Gene3D" id="1.20.120.1080">
    <property type="match status" value="1"/>
</dbReference>
<dbReference type="GO" id="GO:0005524">
    <property type="term" value="F:ATP binding"/>
    <property type="evidence" value="ECO:0007669"/>
    <property type="project" value="UniProtKB-KW"/>
</dbReference>
<dbReference type="InterPro" id="IPR010222">
    <property type="entry name" value="RNA_helicase_HrpA"/>
</dbReference>
<dbReference type="InterPro" id="IPR048333">
    <property type="entry name" value="HA2_WH"/>
</dbReference>
<keyword evidence="2" id="KW-0378">Hydrolase</keyword>
<dbReference type="PROSITE" id="PS51194">
    <property type="entry name" value="HELICASE_CTER"/>
    <property type="match status" value="1"/>
</dbReference>
<dbReference type="Pfam" id="PF11898">
    <property type="entry name" value="DUF3418"/>
    <property type="match status" value="1"/>
</dbReference>
<organism evidence="7 8">
    <name type="scientific">Thermodesulforhabdus norvegica</name>
    <dbReference type="NCBI Taxonomy" id="39841"/>
    <lineage>
        <taxon>Bacteria</taxon>
        <taxon>Pseudomonadati</taxon>
        <taxon>Thermodesulfobacteriota</taxon>
        <taxon>Syntrophobacteria</taxon>
        <taxon>Syntrophobacterales</taxon>
        <taxon>Thermodesulforhabdaceae</taxon>
        <taxon>Thermodesulforhabdus</taxon>
    </lineage>
</organism>
<dbReference type="SMART" id="SM00382">
    <property type="entry name" value="AAA"/>
    <property type="match status" value="1"/>
</dbReference>
<dbReference type="PROSITE" id="PS51192">
    <property type="entry name" value="HELICASE_ATP_BIND_1"/>
    <property type="match status" value="1"/>
</dbReference>
<dbReference type="EMBL" id="FOUU01000003">
    <property type="protein sequence ID" value="SFM75995.1"/>
    <property type="molecule type" value="Genomic_DNA"/>
</dbReference>
<dbReference type="GO" id="GO:0003724">
    <property type="term" value="F:RNA helicase activity"/>
    <property type="evidence" value="ECO:0007669"/>
    <property type="project" value="InterPro"/>
</dbReference>
<dbReference type="SMART" id="SM00487">
    <property type="entry name" value="DEXDc"/>
    <property type="match status" value="1"/>
</dbReference>
<dbReference type="SMART" id="SM00847">
    <property type="entry name" value="HA2"/>
    <property type="match status" value="1"/>
</dbReference>
<keyword evidence="3 7" id="KW-0347">Helicase</keyword>
<dbReference type="FunFam" id="1.20.120.1080:FF:000005">
    <property type="entry name" value="ATP-dependent helicase HrpA"/>
    <property type="match status" value="1"/>
</dbReference>
<dbReference type="InterPro" id="IPR001650">
    <property type="entry name" value="Helicase_C-like"/>
</dbReference>
<accession>A0A1I4TH65</accession>
<dbReference type="Pfam" id="PF07717">
    <property type="entry name" value="OB_NTP_bind"/>
    <property type="match status" value="1"/>
</dbReference>
<keyword evidence="4" id="KW-0067">ATP-binding</keyword>
<gene>
    <name evidence="7" type="ORF">SAMN05660836_01409</name>
</gene>
<dbReference type="InterPro" id="IPR011709">
    <property type="entry name" value="DEAD-box_helicase_OB_fold"/>
</dbReference>
<dbReference type="Pfam" id="PF21010">
    <property type="entry name" value="HA2_C"/>
    <property type="match status" value="1"/>
</dbReference>
<dbReference type="Gene3D" id="3.40.50.300">
    <property type="entry name" value="P-loop containing nucleotide triphosphate hydrolases"/>
    <property type="match status" value="2"/>
</dbReference>
<keyword evidence="1" id="KW-0547">Nucleotide-binding</keyword>
<dbReference type="CDD" id="cd18791">
    <property type="entry name" value="SF2_C_RHA"/>
    <property type="match status" value="1"/>
</dbReference>
<evidence type="ECO:0000256" key="4">
    <source>
        <dbReference type="ARBA" id="ARBA00022840"/>
    </source>
</evidence>
<dbReference type="STRING" id="39841.SAMN05660836_01409"/>
<dbReference type="OrthoDB" id="9805617at2"/>
<evidence type="ECO:0000313" key="7">
    <source>
        <dbReference type="EMBL" id="SFM75995.1"/>
    </source>
</evidence>
<dbReference type="InterPro" id="IPR014001">
    <property type="entry name" value="Helicase_ATP-bd"/>
</dbReference>
<evidence type="ECO:0000259" key="5">
    <source>
        <dbReference type="PROSITE" id="PS51192"/>
    </source>
</evidence>
<dbReference type="SUPFAM" id="SSF52540">
    <property type="entry name" value="P-loop containing nucleoside triphosphate hydrolases"/>
    <property type="match status" value="1"/>
</dbReference>
<evidence type="ECO:0000256" key="1">
    <source>
        <dbReference type="ARBA" id="ARBA00022741"/>
    </source>
</evidence>
<proteinExistence type="predicted"/>
<dbReference type="InterPro" id="IPR007502">
    <property type="entry name" value="Helicase-assoc_dom"/>
</dbReference>
<evidence type="ECO:0000313" key="8">
    <source>
        <dbReference type="Proteomes" id="UP000199611"/>
    </source>
</evidence>
<dbReference type="InterPro" id="IPR011545">
    <property type="entry name" value="DEAD/DEAH_box_helicase_dom"/>
</dbReference>
<feature type="domain" description="Helicase C-terminal" evidence="6">
    <location>
        <begin position="224"/>
        <end position="387"/>
    </location>
</feature>
<dbReference type="SMART" id="SM00490">
    <property type="entry name" value="HELICc"/>
    <property type="match status" value="1"/>
</dbReference>
<reference evidence="7 8" key="1">
    <citation type="submission" date="2016-10" db="EMBL/GenBank/DDBJ databases">
        <authorList>
            <person name="de Groot N.N."/>
        </authorList>
    </citation>
    <scope>NUCLEOTIDE SEQUENCE [LARGE SCALE GENOMIC DNA]</scope>
    <source>
        <strain evidence="7 8">DSM 9990</strain>
    </source>
</reference>
<dbReference type="InterPro" id="IPR027417">
    <property type="entry name" value="P-loop_NTPase"/>
</dbReference>
<feature type="domain" description="Helicase ATP-binding" evidence="5">
    <location>
        <begin position="33"/>
        <end position="196"/>
    </location>
</feature>